<dbReference type="SUPFAM" id="SSF54211">
    <property type="entry name" value="Ribosomal protein S5 domain 2-like"/>
    <property type="match status" value="1"/>
</dbReference>
<dbReference type="Gene3D" id="3.30.230.10">
    <property type="match status" value="1"/>
</dbReference>
<keyword evidence="2" id="KW-0540">Nuclease</keyword>
<dbReference type="InterPro" id="IPR020568">
    <property type="entry name" value="Ribosomal_Su5_D2-typ_SF"/>
</dbReference>
<dbReference type="GO" id="GO:0004526">
    <property type="term" value="F:ribonuclease P activity"/>
    <property type="evidence" value="ECO:0007669"/>
    <property type="project" value="InterPro"/>
</dbReference>
<keyword evidence="5" id="KW-0694">RNA-binding</keyword>
<dbReference type="EMBL" id="MFJK01000005">
    <property type="protein sequence ID" value="OGG19650.1"/>
    <property type="molecule type" value="Genomic_DNA"/>
</dbReference>
<sequence length="91" mass="10218">MYDSPAFGLVVAFRGAGENARAAFVVSKKISLKSTVRHQVKRKLSDAVQKYLPRLPKSAELVFLAKGEAVNHRREELEREIGEVLKRAKLL</sequence>
<evidence type="ECO:0000256" key="1">
    <source>
        <dbReference type="ARBA" id="ARBA00022694"/>
    </source>
</evidence>
<evidence type="ECO:0000256" key="5">
    <source>
        <dbReference type="ARBA" id="ARBA00022884"/>
    </source>
</evidence>
<keyword evidence="3" id="KW-0255">Endonuclease</keyword>
<dbReference type="GO" id="GO:0008033">
    <property type="term" value="P:tRNA processing"/>
    <property type="evidence" value="ECO:0007669"/>
    <property type="project" value="UniProtKB-KW"/>
</dbReference>
<dbReference type="STRING" id="1798381.A2721_00855"/>
<comment type="caution">
    <text evidence="6">The sequence shown here is derived from an EMBL/GenBank/DDBJ whole genome shotgun (WGS) entry which is preliminary data.</text>
</comment>
<accession>A0A1F6A4J5</accession>
<dbReference type="Pfam" id="PF00825">
    <property type="entry name" value="Ribonuclease_P"/>
    <property type="match status" value="1"/>
</dbReference>
<keyword evidence="4" id="KW-0378">Hydrolase</keyword>
<keyword evidence="1" id="KW-0819">tRNA processing</keyword>
<dbReference type="InterPro" id="IPR014721">
    <property type="entry name" value="Ribsml_uS5_D2-typ_fold_subgr"/>
</dbReference>
<evidence type="ECO:0000256" key="4">
    <source>
        <dbReference type="ARBA" id="ARBA00022801"/>
    </source>
</evidence>
<gene>
    <name evidence="6" type="ORF">A2721_00855</name>
</gene>
<evidence type="ECO:0000256" key="2">
    <source>
        <dbReference type="ARBA" id="ARBA00022722"/>
    </source>
</evidence>
<evidence type="ECO:0000313" key="7">
    <source>
        <dbReference type="Proteomes" id="UP000177871"/>
    </source>
</evidence>
<dbReference type="InterPro" id="IPR000100">
    <property type="entry name" value="RNase_P"/>
</dbReference>
<evidence type="ECO:0000313" key="6">
    <source>
        <dbReference type="EMBL" id="OGG19650.1"/>
    </source>
</evidence>
<name>A0A1F6A4J5_9BACT</name>
<dbReference type="AlphaFoldDB" id="A0A1F6A4J5"/>
<protein>
    <submittedName>
        <fullName evidence="6">Uncharacterized protein</fullName>
    </submittedName>
</protein>
<proteinExistence type="predicted"/>
<dbReference type="GO" id="GO:0000049">
    <property type="term" value="F:tRNA binding"/>
    <property type="evidence" value="ECO:0007669"/>
    <property type="project" value="InterPro"/>
</dbReference>
<dbReference type="Proteomes" id="UP000177871">
    <property type="component" value="Unassembled WGS sequence"/>
</dbReference>
<reference evidence="6 7" key="1">
    <citation type="journal article" date="2016" name="Nat. Commun.">
        <title>Thousands of microbial genomes shed light on interconnected biogeochemical processes in an aquifer system.</title>
        <authorList>
            <person name="Anantharaman K."/>
            <person name="Brown C.T."/>
            <person name="Hug L.A."/>
            <person name="Sharon I."/>
            <person name="Castelle C.J."/>
            <person name="Probst A.J."/>
            <person name="Thomas B.C."/>
            <person name="Singh A."/>
            <person name="Wilkins M.J."/>
            <person name="Karaoz U."/>
            <person name="Brodie E.L."/>
            <person name="Williams K.H."/>
            <person name="Hubbard S.S."/>
            <person name="Banfield J.F."/>
        </authorList>
    </citation>
    <scope>NUCLEOTIDE SEQUENCE [LARGE SCALE GENOMIC DNA]</scope>
</reference>
<evidence type="ECO:0000256" key="3">
    <source>
        <dbReference type="ARBA" id="ARBA00022759"/>
    </source>
</evidence>
<organism evidence="6 7">
    <name type="scientific">Candidatus Gottesmanbacteria bacterium RIFCSPHIGHO2_01_FULL_47_48</name>
    <dbReference type="NCBI Taxonomy" id="1798381"/>
    <lineage>
        <taxon>Bacteria</taxon>
        <taxon>Candidatus Gottesmaniibacteriota</taxon>
    </lineage>
</organism>